<dbReference type="KEGG" id="sale:EPH95_08405"/>
<keyword evidence="1" id="KW-0472">Membrane</keyword>
<evidence type="ECO:0000313" key="3">
    <source>
        <dbReference type="Proteomes" id="UP000319756"/>
    </source>
</evidence>
<accession>A0A514LH73</accession>
<dbReference type="OrthoDB" id="2970087at2"/>
<gene>
    <name evidence="2" type="ORF">EPH95_08405</name>
</gene>
<dbReference type="EMBL" id="CP035485">
    <property type="protein sequence ID" value="QDI91206.1"/>
    <property type="molecule type" value="Genomic_DNA"/>
</dbReference>
<evidence type="ECO:0000256" key="1">
    <source>
        <dbReference type="SAM" id="Phobius"/>
    </source>
</evidence>
<keyword evidence="3" id="KW-1185">Reference proteome</keyword>
<feature type="transmembrane region" description="Helical" evidence="1">
    <location>
        <begin position="6"/>
        <end position="29"/>
    </location>
</feature>
<protein>
    <recommendedName>
        <fullName evidence="4">DUF2651 domain-containing protein</fullName>
    </recommendedName>
</protein>
<name>A0A514LH73_9BACI</name>
<sequence>MSTMDQFVLLTFFNPVITLMLGFIISNIFGRKNLQWIIGIVITALFFLLIVVINDLNFSEVQTWLYFALYVITMLIGMFAAITTRKYRYKSNKND</sequence>
<keyword evidence="1" id="KW-0812">Transmembrane</keyword>
<feature type="transmembrane region" description="Helical" evidence="1">
    <location>
        <begin position="65"/>
        <end position="83"/>
    </location>
</feature>
<dbReference type="AlphaFoldDB" id="A0A514LH73"/>
<dbReference type="Proteomes" id="UP000319756">
    <property type="component" value="Chromosome"/>
</dbReference>
<feature type="transmembrane region" description="Helical" evidence="1">
    <location>
        <begin position="36"/>
        <end position="53"/>
    </location>
</feature>
<proteinExistence type="predicted"/>
<dbReference type="RefSeq" id="WP_142089070.1">
    <property type="nucleotide sequence ID" value="NZ_CP035485.1"/>
</dbReference>
<reference evidence="3" key="1">
    <citation type="submission" date="2019-01" db="EMBL/GenBank/DDBJ databases">
        <title>Genomic analysis of Salicibibacter sp. NKC3-5.</title>
        <authorList>
            <person name="Oh Y.J."/>
        </authorList>
    </citation>
    <scope>NUCLEOTIDE SEQUENCE [LARGE SCALE GENOMIC DNA]</scope>
    <source>
        <strain evidence="3">NKC3-5</strain>
    </source>
</reference>
<keyword evidence="1" id="KW-1133">Transmembrane helix</keyword>
<evidence type="ECO:0008006" key="4">
    <source>
        <dbReference type="Google" id="ProtNLM"/>
    </source>
</evidence>
<evidence type="ECO:0000313" key="2">
    <source>
        <dbReference type="EMBL" id="QDI91206.1"/>
    </source>
</evidence>
<organism evidence="2 3">
    <name type="scientific">Salicibibacter halophilus</name>
    <dbReference type="NCBI Taxonomy" id="2502791"/>
    <lineage>
        <taxon>Bacteria</taxon>
        <taxon>Bacillati</taxon>
        <taxon>Bacillota</taxon>
        <taxon>Bacilli</taxon>
        <taxon>Bacillales</taxon>
        <taxon>Bacillaceae</taxon>
        <taxon>Salicibibacter</taxon>
    </lineage>
</organism>